<gene>
    <name evidence="1" type="primary">Contig14879.g729</name>
    <name evidence="1" type="ORF">STYLEM_18586</name>
</gene>
<dbReference type="AlphaFoldDB" id="A0A078B7B4"/>
<sequence>MEYTGLKGFDIILDYSSSFQKEKRNILKIVAPLGKIATKSHDLQLDPPESQILNGQSASIGFLNDKTLIRSGQYDGVIMSIIQESIEQVLSKKLIDNHSRIISIKSIAEGGQHELDEIQNEFIAINMLKQ</sequence>
<evidence type="ECO:0000313" key="1">
    <source>
        <dbReference type="EMBL" id="CDW89453.1"/>
    </source>
</evidence>
<organism evidence="1 2">
    <name type="scientific">Stylonychia lemnae</name>
    <name type="common">Ciliate</name>
    <dbReference type="NCBI Taxonomy" id="5949"/>
    <lineage>
        <taxon>Eukaryota</taxon>
        <taxon>Sar</taxon>
        <taxon>Alveolata</taxon>
        <taxon>Ciliophora</taxon>
        <taxon>Intramacronucleata</taxon>
        <taxon>Spirotrichea</taxon>
        <taxon>Stichotrichia</taxon>
        <taxon>Sporadotrichida</taxon>
        <taxon>Oxytrichidae</taxon>
        <taxon>Stylonychinae</taxon>
        <taxon>Stylonychia</taxon>
    </lineage>
</organism>
<protein>
    <submittedName>
        <fullName evidence="1">Uncharacterized protein</fullName>
    </submittedName>
</protein>
<proteinExistence type="predicted"/>
<accession>A0A078B7B4</accession>
<name>A0A078B7B4_STYLE</name>
<dbReference type="InParanoid" id="A0A078B7B4"/>
<keyword evidence="2" id="KW-1185">Reference proteome</keyword>
<dbReference type="EMBL" id="CCKQ01017560">
    <property type="protein sequence ID" value="CDW89453.1"/>
    <property type="molecule type" value="Genomic_DNA"/>
</dbReference>
<dbReference type="Proteomes" id="UP000039865">
    <property type="component" value="Unassembled WGS sequence"/>
</dbReference>
<reference evidence="1 2" key="1">
    <citation type="submission" date="2014-06" db="EMBL/GenBank/DDBJ databases">
        <authorList>
            <person name="Swart Estienne"/>
        </authorList>
    </citation>
    <scope>NUCLEOTIDE SEQUENCE [LARGE SCALE GENOMIC DNA]</scope>
    <source>
        <strain evidence="1 2">130c</strain>
    </source>
</reference>
<evidence type="ECO:0000313" key="2">
    <source>
        <dbReference type="Proteomes" id="UP000039865"/>
    </source>
</evidence>
<dbReference type="OrthoDB" id="3509362at2759"/>